<feature type="region of interest" description="Disordered" evidence="1">
    <location>
        <begin position="368"/>
        <end position="412"/>
    </location>
</feature>
<sequence>MSPTPTNSCSDSSASSQRNDGERSSQAHSAQTAASSTRTRGSRTQTKWPEDKLTATGLDEKFWPTPDAARERFVLVCGLIARERVSINRKLEDLSPVEKEQLFEALLEKLEYPANLEPTVRNKAIKAAMSEIATLQRRFKAHLRRNYVRQEESPFEKHGFLKPEDWEVFVQETNSPFFQRVSQEMKDKRALHNKPHKTGRKGYHGKRKEWEEEDAKLAREGKENPWDQFPGRSRSYLRARAAKRMTTSEGTSEGSGDITFSNPAVVGLANKVKDLASKASDGSFTGVRENDILTAALENPEHRGRVRGVSSSVGWGKGFGEEFAGMYRKKRKKTKERSDAEKEKIVGETAIRVINMLRQAGVVIPDALCPTQPTHTGSSEQEDASVSAEEDVRGSGEDHGPFNENEADSRSSMLDTIDKLTEPTKCSLLDGTGHNLELAVATVYPYQETCHCVPVQEGYAVVQPTYVWSNTSHFRLPVPVGGDEITTLGEALGTRIQWSKHRILIPPRTRQPNSGTASGSRGTASDAGTAAQRPQEKAQPQQQQICKKKEQQQQQQQQQEKQQQQQQSPPKHQPQPEPLQQEGERSQSQPEQQSPREEKEARKPLPKDELVNAIWTTQNPKYKPGVPMLSEADLDAAGPNCARLHAYVMENSKDKLGFPAKVPQAYFEGDGDLMLNIAFDDVYDLITLGALDVSFLRLWTL</sequence>
<organism evidence="3">
    <name type="scientific">Panicum hallii</name>
    <dbReference type="NCBI Taxonomy" id="206008"/>
    <lineage>
        <taxon>Eukaryota</taxon>
        <taxon>Viridiplantae</taxon>
        <taxon>Streptophyta</taxon>
        <taxon>Embryophyta</taxon>
        <taxon>Tracheophyta</taxon>
        <taxon>Spermatophyta</taxon>
        <taxon>Magnoliopsida</taxon>
        <taxon>Liliopsida</taxon>
        <taxon>Poales</taxon>
        <taxon>Poaceae</taxon>
        <taxon>PACMAD clade</taxon>
        <taxon>Panicoideae</taxon>
        <taxon>Panicodae</taxon>
        <taxon>Paniceae</taxon>
        <taxon>Panicinae</taxon>
        <taxon>Panicum</taxon>
        <taxon>Panicum sect. Panicum</taxon>
    </lineage>
</organism>
<feature type="region of interest" description="Disordered" evidence="1">
    <location>
        <begin position="186"/>
        <end position="209"/>
    </location>
</feature>
<dbReference type="Proteomes" id="UP000243499">
    <property type="component" value="Chromosome 8"/>
</dbReference>
<evidence type="ECO:0000313" key="3">
    <source>
        <dbReference type="EMBL" id="PVH33964.1"/>
    </source>
</evidence>
<dbReference type="InterPro" id="IPR058352">
    <property type="entry name" value="DUF8039"/>
</dbReference>
<evidence type="ECO:0000313" key="4">
    <source>
        <dbReference type="EMBL" id="PVH37860.1"/>
    </source>
</evidence>
<feature type="compositionally biased region" description="Low complexity" evidence="1">
    <location>
        <begin position="514"/>
        <end position="545"/>
    </location>
</feature>
<dbReference type="Gramene" id="PVH37860">
    <property type="protein sequence ID" value="PVH37860"/>
    <property type="gene ID" value="PAHAL_5G106400"/>
</dbReference>
<dbReference type="PANTHER" id="PTHR33018">
    <property type="entry name" value="OS10G0338966 PROTEIN-RELATED"/>
    <property type="match status" value="1"/>
</dbReference>
<dbReference type="Pfam" id="PF26133">
    <property type="entry name" value="DUF8039"/>
    <property type="match status" value="1"/>
</dbReference>
<dbReference type="Gramene" id="PVH33964">
    <property type="protein sequence ID" value="PVH33964"/>
    <property type="gene ID" value="PAHAL_8G110200"/>
</dbReference>
<feature type="compositionally biased region" description="Basic and acidic residues" evidence="1">
    <location>
        <begin position="594"/>
        <end position="609"/>
    </location>
</feature>
<evidence type="ECO:0000259" key="2">
    <source>
        <dbReference type="Pfam" id="PF26133"/>
    </source>
</evidence>
<feature type="compositionally biased region" description="Polar residues" evidence="1">
    <location>
        <begin position="1"/>
        <end position="18"/>
    </location>
</feature>
<proteinExistence type="predicted"/>
<dbReference type="PANTHER" id="PTHR33018:SF34">
    <property type="entry name" value="OS02G0472350 PROTEIN"/>
    <property type="match status" value="1"/>
</dbReference>
<protein>
    <recommendedName>
        <fullName evidence="2">DUF8039 domain-containing protein</fullName>
    </recommendedName>
</protein>
<gene>
    <name evidence="5" type="ORF">PAHAL_2G014000</name>
    <name evidence="4" type="ORF">PAHAL_5G106400</name>
    <name evidence="3" type="ORF">PAHAL_8G110200</name>
</gene>
<dbReference type="Proteomes" id="UP000243499">
    <property type="component" value="Chromosome 5"/>
</dbReference>
<evidence type="ECO:0000313" key="5">
    <source>
        <dbReference type="EMBL" id="PVH63366.1"/>
    </source>
</evidence>
<name>A0A2T8I8I8_9POAL</name>
<feature type="region of interest" description="Disordered" evidence="1">
    <location>
        <begin position="1"/>
        <end position="51"/>
    </location>
</feature>
<dbReference type="Proteomes" id="UP000243499">
    <property type="component" value="Chromosome 2"/>
</dbReference>
<feature type="compositionally biased region" description="Low complexity" evidence="1">
    <location>
        <begin position="552"/>
        <end position="570"/>
    </location>
</feature>
<feature type="domain" description="DUF8039" evidence="2">
    <location>
        <begin position="416"/>
        <end position="505"/>
    </location>
</feature>
<dbReference type="Gramene" id="PVH63366">
    <property type="protein sequence ID" value="PVH63366"/>
    <property type="gene ID" value="PAHAL_2G014000"/>
</dbReference>
<reference evidence="3" key="1">
    <citation type="submission" date="2018-04" db="EMBL/GenBank/DDBJ databases">
        <title>WGS assembly of Panicum hallii.</title>
        <authorList>
            <person name="Lovell J."/>
            <person name="Jenkins J."/>
            <person name="Lowry D."/>
            <person name="Mamidi S."/>
            <person name="Sreedasyam A."/>
            <person name="Weng X."/>
            <person name="Barry K."/>
            <person name="Bonette J."/>
            <person name="Campitelli B."/>
            <person name="Daum C."/>
            <person name="Gordon S."/>
            <person name="Gould B."/>
            <person name="Lipzen A."/>
            <person name="Macqueen A."/>
            <person name="Palacio-Mejia J."/>
            <person name="Plott C."/>
            <person name="Shakirov E."/>
            <person name="Shu S."/>
            <person name="Yoshinaga Y."/>
            <person name="Zane M."/>
            <person name="Rokhsar D."/>
            <person name="Grimwood J."/>
            <person name="Schmutz J."/>
            <person name="Juenger T."/>
        </authorList>
    </citation>
    <scope>NUCLEOTIDE SEQUENCE [LARGE SCALE GENOMIC DNA]</scope>
    <source>
        <strain evidence="3">FIL2</strain>
    </source>
</reference>
<dbReference type="EMBL" id="CM008050">
    <property type="protein sequence ID" value="PVH37860.1"/>
    <property type="molecule type" value="Genomic_DNA"/>
</dbReference>
<feature type="compositionally biased region" description="Low complexity" evidence="1">
    <location>
        <begin position="578"/>
        <end position="593"/>
    </location>
</feature>
<evidence type="ECO:0000256" key="1">
    <source>
        <dbReference type="SAM" id="MobiDB-lite"/>
    </source>
</evidence>
<feature type="compositionally biased region" description="Low complexity" evidence="1">
    <location>
        <begin position="26"/>
        <end position="46"/>
    </location>
</feature>
<accession>A0A2T8I8I8</accession>
<dbReference type="EMBL" id="CM008053">
    <property type="protein sequence ID" value="PVH33964.1"/>
    <property type="molecule type" value="Genomic_DNA"/>
</dbReference>
<feature type="region of interest" description="Disordered" evidence="1">
    <location>
        <begin position="499"/>
        <end position="609"/>
    </location>
</feature>
<feature type="compositionally biased region" description="Basic and acidic residues" evidence="1">
    <location>
        <begin position="390"/>
        <end position="401"/>
    </location>
</feature>
<dbReference type="AlphaFoldDB" id="A0A2T8I8I8"/>
<dbReference type="EMBL" id="CM008047">
    <property type="protein sequence ID" value="PVH63366.1"/>
    <property type="molecule type" value="Genomic_DNA"/>
</dbReference>
<feature type="compositionally biased region" description="Basic residues" evidence="1">
    <location>
        <begin position="191"/>
        <end position="207"/>
    </location>
</feature>